<sequence>MVFVLQIIKVAEIEAELQKQREARTIYKTKLERTHDYLRKCLQIAKDNGFLDTITGNAKHKQQESEIPIINSTISHSGPRSTILKPHSDSSLPVLVDQTKFLRWYFEPNEIEMQEVVAQGTTADVYREDGEDLRPRLDSDRILEYNSQNLINYMVLEAEEKKEQFPFSPSNRGWKRHCRLLKAMQQYLYQQKPAKVIHRDLKPGNIFLDDDMHVGIADFGHDRFLNHGEMAQTGETGEQ</sequence>
<dbReference type="InterPro" id="IPR000719">
    <property type="entry name" value="Prot_kinase_dom"/>
</dbReference>
<comment type="caution">
    <text evidence="2">The sequence shown here is derived from an EMBL/GenBank/DDBJ whole genome shotgun (WGS) entry which is preliminary data.</text>
</comment>
<dbReference type="PROSITE" id="PS50011">
    <property type="entry name" value="PROTEIN_KINASE_DOM"/>
    <property type="match status" value="1"/>
</dbReference>
<feature type="domain" description="Protein kinase" evidence="1">
    <location>
        <begin position="1"/>
        <end position="239"/>
    </location>
</feature>
<dbReference type="Pfam" id="PF00069">
    <property type="entry name" value="Pkinase"/>
    <property type="match status" value="1"/>
</dbReference>
<evidence type="ECO:0000313" key="2">
    <source>
        <dbReference type="EMBL" id="KAL3500842.1"/>
    </source>
</evidence>
<dbReference type="InterPro" id="IPR011009">
    <property type="entry name" value="Kinase-like_dom_sf"/>
</dbReference>
<accession>A0ABD2Y330</accession>
<gene>
    <name evidence="2" type="ORF">ACH5RR_039935</name>
</gene>
<organism evidence="2 3">
    <name type="scientific">Cinchona calisaya</name>
    <dbReference type="NCBI Taxonomy" id="153742"/>
    <lineage>
        <taxon>Eukaryota</taxon>
        <taxon>Viridiplantae</taxon>
        <taxon>Streptophyta</taxon>
        <taxon>Embryophyta</taxon>
        <taxon>Tracheophyta</taxon>
        <taxon>Spermatophyta</taxon>
        <taxon>Magnoliopsida</taxon>
        <taxon>eudicotyledons</taxon>
        <taxon>Gunneridae</taxon>
        <taxon>Pentapetalae</taxon>
        <taxon>asterids</taxon>
        <taxon>lamiids</taxon>
        <taxon>Gentianales</taxon>
        <taxon>Rubiaceae</taxon>
        <taxon>Cinchonoideae</taxon>
        <taxon>Cinchoneae</taxon>
        <taxon>Cinchona</taxon>
    </lineage>
</organism>
<dbReference type="SUPFAM" id="SSF56112">
    <property type="entry name" value="Protein kinase-like (PK-like)"/>
    <property type="match status" value="1"/>
</dbReference>
<dbReference type="PROSITE" id="PS00108">
    <property type="entry name" value="PROTEIN_KINASE_ST"/>
    <property type="match status" value="1"/>
</dbReference>
<dbReference type="InterPro" id="IPR008271">
    <property type="entry name" value="Ser/Thr_kinase_AS"/>
</dbReference>
<protein>
    <recommendedName>
        <fullName evidence="1">Protein kinase domain-containing protein</fullName>
    </recommendedName>
</protein>
<name>A0ABD2Y330_9GENT</name>
<proteinExistence type="predicted"/>
<evidence type="ECO:0000313" key="3">
    <source>
        <dbReference type="Proteomes" id="UP001630127"/>
    </source>
</evidence>
<dbReference type="Proteomes" id="UP001630127">
    <property type="component" value="Unassembled WGS sequence"/>
</dbReference>
<dbReference type="Gene3D" id="1.10.510.10">
    <property type="entry name" value="Transferase(Phosphotransferase) domain 1"/>
    <property type="match status" value="1"/>
</dbReference>
<dbReference type="AlphaFoldDB" id="A0ABD2Y330"/>
<reference evidence="2 3" key="1">
    <citation type="submission" date="2024-11" db="EMBL/GenBank/DDBJ databases">
        <title>A near-complete genome assembly of Cinchona calisaya.</title>
        <authorList>
            <person name="Lian D.C."/>
            <person name="Zhao X.W."/>
            <person name="Wei L."/>
        </authorList>
    </citation>
    <scope>NUCLEOTIDE SEQUENCE [LARGE SCALE GENOMIC DNA]</scope>
    <source>
        <tissue evidence="2">Nenye</tissue>
    </source>
</reference>
<evidence type="ECO:0000259" key="1">
    <source>
        <dbReference type="PROSITE" id="PS50011"/>
    </source>
</evidence>
<dbReference type="EMBL" id="JBJUIK010000016">
    <property type="protein sequence ID" value="KAL3500842.1"/>
    <property type="molecule type" value="Genomic_DNA"/>
</dbReference>
<keyword evidence="3" id="KW-1185">Reference proteome</keyword>